<dbReference type="GO" id="GO:0004614">
    <property type="term" value="F:phosphoglucomutase activity"/>
    <property type="evidence" value="ECO:0007669"/>
    <property type="project" value="InterPro"/>
</dbReference>
<dbReference type="EMBL" id="AMBO01000314">
    <property type="protein sequence ID" value="EKD01487.1"/>
    <property type="molecule type" value="Genomic_DNA"/>
</dbReference>
<dbReference type="GO" id="GO:0005975">
    <property type="term" value="P:carbohydrate metabolic process"/>
    <property type="evidence" value="ECO:0007669"/>
    <property type="project" value="InterPro"/>
</dbReference>
<dbReference type="GO" id="GO:0046872">
    <property type="term" value="F:metal ion binding"/>
    <property type="evidence" value="ECO:0007669"/>
    <property type="project" value="UniProtKB-KW"/>
</dbReference>
<dbReference type="PANTHER" id="PTHR22573:SF2">
    <property type="entry name" value="PHOSPHOGLUCOMUTASE"/>
    <property type="match status" value="1"/>
</dbReference>
<evidence type="ECO:0000313" key="6">
    <source>
        <dbReference type="Proteomes" id="UP000006757"/>
    </source>
</evidence>
<keyword evidence="6" id="KW-1185">Reference proteome</keyword>
<dbReference type="STRING" id="1220162.K1VPU9"/>
<dbReference type="InterPro" id="IPR045244">
    <property type="entry name" value="PGM"/>
</dbReference>
<evidence type="ECO:0000256" key="4">
    <source>
        <dbReference type="SAM" id="MobiDB-lite"/>
    </source>
</evidence>
<dbReference type="SUPFAM" id="SSF55957">
    <property type="entry name" value="Phosphoglucomutase, C-terminal domain"/>
    <property type="match status" value="1"/>
</dbReference>
<dbReference type="PANTHER" id="PTHR22573">
    <property type="entry name" value="PHOSPHOHEXOMUTASE FAMILY MEMBER"/>
    <property type="match status" value="1"/>
</dbReference>
<dbReference type="eggNOG" id="KOG0625">
    <property type="taxonomic scope" value="Eukaryota"/>
</dbReference>
<name>K1VPU9_TRIAC</name>
<dbReference type="Gene3D" id="3.30.310.50">
    <property type="entry name" value="Alpha-D-phosphohexomutase, C-terminal domain"/>
    <property type="match status" value="1"/>
</dbReference>
<keyword evidence="2" id="KW-0460">Magnesium</keyword>
<feature type="compositionally biased region" description="Polar residues" evidence="4">
    <location>
        <begin position="123"/>
        <end position="135"/>
    </location>
</feature>
<sequence>MHSRIGDAEEPAVVRRTIPGGILRVPCEDRVVKKGPARSHRLLVHLLGPIGLAGPRTFANPVQGFCRVQLHAERPPSAPSCALLRPLAPLSLALMHHLSSIPTDPREGTLRGTRVATTGHDLPNSTTRTHLASSIPQPRPTTCSCVYSERRSFFSRYDYEEVESEGAEAMMAHLRELFDSPDFVGKTLKATSSDTSFTVESAADFAYTDPIDGSVSTKQGLYIKFTDGSRIIFRLSGTGSSGATVRLYVEKYSKNADEFAEDAQVGLKPLIEVALDLSKLKEYTKREKPSVIT</sequence>
<evidence type="ECO:0000256" key="1">
    <source>
        <dbReference type="ARBA" id="ARBA00022723"/>
    </source>
</evidence>
<dbReference type="InterPro" id="IPR036900">
    <property type="entry name" value="A-D-PHexomutase_C_sf"/>
</dbReference>
<gene>
    <name evidence="5" type="ORF">A1Q2_04189</name>
</gene>
<dbReference type="FunFam" id="3.30.310.50:FF:000002">
    <property type="entry name" value="Phosphoglucomutase 5"/>
    <property type="match status" value="1"/>
</dbReference>
<dbReference type="InParanoid" id="K1VPU9"/>
<dbReference type="HOGENOM" id="CLU_950572_0_0_1"/>
<protein>
    <submittedName>
        <fullName evidence="5">Phosphoglucomutase</fullName>
    </submittedName>
</protein>
<organism evidence="5 6">
    <name type="scientific">Trichosporon asahii var. asahii (strain CBS 8904)</name>
    <name type="common">Yeast</name>
    <dbReference type="NCBI Taxonomy" id="1220162"/>
    <lineage>
        <taxon>Eukaryota</taxon>
        <taxon>Fungi</taxon>
        <taxon>Dikarya</taxon>
        <taxon>Basidiomycota</taxon>
        <taxon>Agaricomycotina</taxon>
        <taxon>Tremellomycetes</taxon>
        <taxon>Trichosporonales</taxon>
        <taxon>Trichosporonaceae</taxon>
        <taxon>Trichosporon</taxon>
    </lineage>
</organism>
<reference evidence="5 6" key="1">
    <citation type="journal article" date="2012" name="Eukaryot. Cell">
        <title>Genome sequence of the Trichosporon asahii environmental strain CBS 8904.</title>
        <authorList>
            <person name="Yang R.Y."/>
            <person name="Li H.T."/>
            <person name="Zhu H."/>
            <person name="Zhou G.P."/>
            <person name="Wang M."/>
            <person name="Wang L."/>
        </authorList>
    </citation>
    <scope>NUCLEOTIDE SEQUENCE [LARGE SCALE GENOMIC DNA]</scope>
    <source>
        <strain evidence="5 6">CBS 8904</strain>
    </source>
</reference>
<dbReference type="GO" id="GO:0005829">
    <property type="term" value="C:cytosol"/>
    <property type="evidence" value="ECO:0007669"/>
    <property type="project" value="TreeGrafter"/>
</dbReference>
<dbReference type="Proteomes" id="UP000006757">
    <property type="component" value="Unassembled WGS sequence"/>
</dbReference>
<dbReference type="AlphaFoldDB" id="K1VPU9"/>
<proteinExistence type="predicted"/>
<dbReference type="Pfam" id="PF24947">
    <property type="entry name" value="PGM1_C_vert_fung"/>
    <property type="match status" value="1"/>
</dbReference>
<keyword evidence="3" id="KW-0413">Isomerase</keyword>
<evidence type="ECO:0000256" key="2">
    <source>
        <dbReference type="ARBA" id="ARBA00022842"/>
    </source>
</evidence>
<comment type="caution">
    <text evidence="5">The sequence shown here is derived from an EMBL/GenBank/DDBJ whole genome shotgun (WGS) entry which is preliminary data.</text>
</comment>
<accession>K1VPU9</accession>
<keyword evidence="1" id="KW-0479">Metal-binding</keyword>
<evidence type="ECO:0000313" key="5">
    <source>
        <dbReference type="EMBL" id="EKD01487.1"/>
    </source>
</evidence>
<evidence type="ECO:0000256" key="3">
    <source>
        <dbReference type="ARBA" id="ARBA00023235"/>
    </source>
</evidence>
<feature type="region of interest" description="Disordered" evidence="4">
    <location>
        <begin position="116"/>
        <end position="135"/>
    </location>
</feature>